<accession>A0A450X708</accession>
<sequence length="112" mass="12221">MTEMTKTECIVLLGDLLVQIDTQRGSLAPGTPRRIKLDEYRNLLDAKQLELADLMFDESTTAYKTATDELKKINGQISSTIKDINKVAETFAALTSLVTAIDGLFLLATGIG</sequence>
<gene>
    <name evidence="1" type="ORF">BECKMB1821G_GA0114241_101132</name>
    <name evidence="3" type="ORF">BECKMB1821H_GA0114242_101322</name>
    <name evidence="2" type="ORF">BECKMB1821I_GA0114274_101222</name>
</gene>
<dbReference type="EMBL" id="CAADFQ010000012">
    <property type="protein sequence ID" value="VFK29844.1"/>
    <property type="molecule type" value="Genomic_DNA"/>
</dbReference>
<dbReference type="EMBL" id="CAADGH010000013">
    <property type="protein sequence ID" value="VFK74964.1"/>
    <property type="molecule type" value="Genomic_DNA"/>
</dbReference>
<dbReference type="AlphaFoldDB" id="A0A450X708"/>
<evidence type="ECO:0000313" key="1">
    <source>
        <dbReference type="EMBL" id="VFK25087.1"/>
    </source>
</evidence>
<name>A0A450X708_9GAMM</name>
<organism evidence="1">
    <name type="scientific">Candidatus Kentrum sp. MB</name>
    <dbReference type="NCBI Taxonomy" id="2138164"/>
    <lineage>
        <taxon>Bacteria</taxon>
        <taxon>Pseudomonadati</taxon>
        <taxon>Pseudomonadota</taxon>
        <taxon>Gammaproteobacteria</taxon>
        <taxon>Candidatus Kentrum</taxon>
    </lineage>
</organism>
<protein>
    <submittedName>
        <fullName evidence="1">Uncharacterized protein</fullName>
    </submittedName>
</protein>
<proteinExistence type="predicted"/>
<evidence type="ECO:0000313" key="3">
    <source>
        <dbReference type="EMBL" id="VFK74964.1"/>
    </source>
</evidence>
<reference evidence="1" key="1">
    <citation type="submission" date="2019-02" db="EMBL/GenBank/DDBJ databases">
        <authorList>
            <person name="Gruber-Vodicka R. H."/>
            <person name="Seah K. B. B."/>
        </authorList>
    </citation>
    <scope>NUCLEOTIDE SEQUENCE</scope>
    <source>
        <strain evidence="1">BECK_BZ197</strain>
        <strain evidence="3">BECK_BZ198</strain>
        <strain evidence="2">BECK_BZ199</strain>
    </source>
</reference>
<evidence type="ECO:0000313" key="2">
    <source>
        <dbReference type="EMBL" id="VFK29844.1"/>
    </source>
</evidence>
<dbReference type="EMBL" id="CAADFO010000011">
    <property type="protein sequence ID" value="VFK25087.1"/>
    <property type="molecule type" value="Genomic_DNA"/>
</dbReference>